<dbReference type="InterPro" id="IPR011055">
    <property type="entry name" value="Dup_hybrid_motif"/>
</dbReference>
<proteinExistence type="predicted"/>
<dbReference type="PANTHER" id="PTHR21666">
    <property type="entry name" value="PEPTIDASE-RELATED"/>
    <property type="match status" value="1"/>
</dbReference>
<evidence type="ECO:0000256" key="2">
    <source>
        <dbReference type="SAM" id="SignalP"/>
    </source>
</evidence>
<reference evidence="4 5" key="1">
    <citation type="submission" date="2020-03" db="EMBL/GenBank/DDBJ databases">
        <title>Leucobacter sp. nov., isolated from beetles.</title>
        <authorList>
            <person name="Hyun D.-W."/>
            <person name="Bae J.-W."/>
        </authorList>
    </citation>
    <scope>NUCLEOTIDE SEQUENCE [LARGE SCALE GENOMIC DNA]</scope>
    <source>
        <strain evidence="4 5">HDW9A</strain>
    </source>
</reference>
<keyword evidence="1 2" id="KW-0732">Signal</keyword>
<dbReference type="Gene3D" id="2.70.70.10">
    <property type="entry name" value="Glucose Permease (Domain IIA)"/>
    <property type="match status" value="1"/>
</dbReference>
<dbReference type="SUPFAM" id="SSF51261">
    <property type="entry name" value="Duplicated hybrid motif"/>
    <property type="match status" value="1"/>
</dbReference>
<feature type="signal peptide" evidence="2">
    <location>
        <begin position="1"/>
        <end position="33"/>
    </location>
</feature>
<protein>
    <submittedName>
        <fullName evidence="4">M23 family metallopeptidase</fullName>
    </submittedName>
</protein>
<feature type="chain" id="PRO_5046012274" evidence="2">
    <location>
        <begin position="34"/>
        <end position="180"/>
    </location>
</feature>
<dbReference type="InterPro" id="IPR050570">
    <property type="entry name" value="Cell_wall_metabolism_enzyme"/>
</dbReference>
<keyword evidence="5" id="KW-1185">Reference proteome</keyword>
<name>A0ABX6JWN7_9MICO</name>
<sequence>MEAPIHRTRRTRSALAAAALCTALLYIGTTASASPLPTETTSVSPASFELWVPPIGSHLTVLGPYLEPPTPYTSGHRGIDLPAGPGLSVRAPASGTVTFVGSVVDRGVLSVRVDEHTVLSFEPIRSDLREGDAVSAGQLLGTVSSGGHCFDECLHLGVRVEGDYVNPLRYFRGRPKLRPW</sequence>
<accession>A0ABX6JWN7</accession>
<dbReference type="PANTHER" id="PTHR21666:SF289">
    <property type="entry name" value="L-ALA--D-GLU ENDOPEPTIDASE"/>
    <property type="match status" value="1"/>
</dbReference>
<evidence type="ECO:0000256" key="1">
    <source>
        <dbReference type="ARBA" id="ARBA00022729"/>
    </source>
</evidence>
<gene>
    <name evidence="4" type="ORF">G7066_08645</name>
</gene>
<dbReference type="InterPro" id="IPR016047">
    <property type="entry name" value="M23ase_b-sheet_dom"/>
</dbReference>
<organism evidence="4 5">
    <name type="scientific">Leucobacter coleopterorum</name>
    <dbReference type="NCBI Taxonomy" id="2714933"/>
    <lineage>
        <taxon>Bacteria</taxon>
        <taxon>Bacillati</taxon>
        <taxon>Actinomycetota</taxon>
        <taxon>Actinomycetes</taxon>
        <taxon>Micrococcales</taxon>
        <taxon>Microbacteriaceae</taxon>
        <taxon>Leucobacter</taxon>
    </lineage>
</organism>
<feature type="domain" description="M23ase beta-sheet core" evidence="3">
    <location>
        <begin position="75"/>
        <end position="167"/>
    </location>
</feature>
<dbReference type="EMBL" id="CP049933">
    <property type="protein sequence ID" value="QIM18662.1"/>
    <property type="molecule type" value="Genomic_DNA"/>
</dbReference>
<evidence type="ECO:0000313" key="5">
    <source>
        <dbReference type="Proteomes" id="UP000503441"/>
    </source>
</evidence>
<dbReference type="CDD" id="cd12797">
    <property type="entry name" value="M23_peptidase"/>
    <property type="match status" value="1"/>
</dbReference>
<evidence type="ECO:0000313" key="4">
    <source>
        <dbReference type="EMBL" id="QIM18662.1"/>
    </source>
</evidence>
<dbReference type="Proteomes" id="UP000503441">
    <property type="component" value="Chromosome"/>
</dbReference>
<dbReference type="RefSeq" id="WP_166330470.1">
    <property type="nucleotide sequence ID" value="NZ_CP049933.1"/>
</dbReference>
<dbReference type="Pfam" id="PF01551">
    <property type="entry name" value="Peptidase_M23"/>
    <property type="match status" value="1"/>
</dbReference>
<evidence type="ECO:0000259" key="3">
    <source>
        <dbReference type="Pfam" id="PF01551"/>
    </source>
</evidence>